<protein>
    <submittedName>
        <fullName evidence="2">Uncharacterized protein</fullName>
    </submittedName>
</protein>
<organism evidence="2 3">
    <name type="scientific">Coccidioides posadasii RMSCC 3488</name>
    <dbReference type="NCBI Taxonomy" id="454284"/>
    <lineage>
        <taxon>Eukaryota</taxon>
        <taxon>Fungi</taxon>
        <taxon>Dikarya</taxon>
        <taxon>Ascomycota</taxon>
        <taxon>Pezizomycotina</taxon>
        <taxon>Eurotiomycetes</taxon>
        <taxon>Eurotiomycetidae</taxon>
        <taxon>Onygenales</taxon>
        <taxon>Onygenaceae</taxon>
        <taxon>Coccidioides</taxon>
    </lineage>
</organism>
<evidence type="ECO:0000313" key="3">
    <source>
        <dbReference type="Proteomes" id="UP000054567"/>
    </source>
</evidence>
<sequence>MPLLPPSLAPRAIISLQSSNLSHTLGHGQLTRMVAASGFRQRSLRPRGMPHFRCINEQRNGNAWPSDTTNKPGSRATTASMPRVPILDQLGASRPVKITIIICLCIFGTMETVFYAKAAMRYFYPPEEHQGEESD</sequence>
<evidence type="ECO:0000256" key="1">
    <source>
        <dbReference type="SAM" id="MobiDB-lite"/>
    </source>
</evidence>
<gene>
    <name evidence="2" type="ORF">CPAG_05226</name>
</gene>
<dbReference type="OrthoDB" id="5231661at2759"/>
<dbReference type="EMBL" id="DS268111">
    <property type="protein sequence ID" value="KMM68903.1"/>
    <property type="molecule type" value="Genomic_DNA"/>
</dbReference>
<proteinExistence type="predicted"/>
<dbReference type="AlphaFoldDB" id="A0A0J6FF08"/>
<accession>A0A0J6FF08</accession>
<feature type="region of interest" description="Disordered" evidence="1">
    <location>
        <begin position="58"/>
        <end position="79"/>
    </location>
</feature>
<dbReference type="Proteomes" id="UP000054567">
    <property type="component" value="Unassembled WGS sequence"/>
</dbReference>
<reference evidence="3" key="2">
    <citation type="journal article" date="2009" name="Genome Res.">
        <title>Comparative genomic analyses of the human fungal pathogens Coccidioides and their relatives.</title>
        <authorList>
            <person name="Sharpton T.J."/>
            <person name="Stajich J.E."/>
            <person name="Rounsley S.D."/>
            <person name="Gardner M.J."/>
            <person name="Wortman J.R."/>
            <person name="Jordar V.S."/>
            <person name="Maiti R."/>
            <person name="Kodira C.D."/>
            <person name="Neafsey D.E."/>
            <person name="Zeng Q."/>
            <person name="Hung C.-Y."/>
            <person name="McMahan C."/>
            <person name="Muszewska A."/>
            <person name="Grynberg M."/>
            <person name="Mandel M.A."/>
            <person name="Kellner E.M."/>
            <person name="Barker B.M."/>
            <person name="Galgiani J.N."/>
            <person name="Orbach M.J."/>
            <person name="Kirkland T.N."/>
            <person name="Cole G.T."/>
            <person name="Henn M.R."/>
            <person name="Birren B.W."/>
            <person name="Taylor J.W."/>
        </authorList>
    </citation>
    <scope>NUCLEOTIDE SEQUENCE [LARGE SCALE GENOMIC DNA]</scope>
    <source>
        <strain evidence="3">RMSCC 3488</strain>
    </source>
</reference>
<reference evidence="2 3" key="1">
    <citation type="submission" date="2007-06" db="EMBL/GenBank/DDBJ databases">
        <title>The Genome Sequence of Coccidioides posadasii RMSCC_3488.</title>
        <authorList>
            <consortium name="Coccidioides Genome Resources Consortium"/>
            <consortium name="The Broad Institute Genome Sequencing Platform"/>
            <person name="Henn M.R."/>
            <person name="Sykes S."/>
            <person name="Young S."/>
            <person name="Jaffe D."/>
            <person name="Berlin A."/>
            <person name="Alvarez P."/>
            <person name="Butler J."/>
            <person name="Gnerre S."/>
            <person name="Grabherr M."/>
            <person name="Mauceli E."/>
            <person name="Brockman W."/>
            <person name="Kodira C."/>
            <person name="Alvarado L."/>
            <person name="Zeng Q."/>
            <person name="Crawford M."/>
            <person name="Antoine C."/>
            <person name="Devon K."/>
            <person name="Galgiani J."/>
            <person name="Orsborn K."/>
            <person name="Lewis M.L."/>
            <person name="Nusbaum C."/>
            <person name="Galagan J."/>
            <person name="Birren B."/>
        </authorList>
    </citation>
    <scope>NUCLEOTIDE SEQUENCE [LARGE SCALE GENOMIC DNA]</scope>
    <source>
        <strain evidence="2 3">RMSCC 3488</strain>
    </source>
</reference>
<name>A0A0J6FF08_COCPO</name>
<dbReference type="VEuPathDB" id="FungiDB:CPAG_05226"/>
<evidence type="ECO:0000313" key="2">
    <source>
        <dbReference type="EMBL" id="KMM68903.1"/>
    </source>
</evidence>
<reference evidence="3" key="3">
    <citation type="journal article" date="2010" name="Genome Res.">
        <title>Population genomic sequencing of Coccidioides fungi reveals recent hybridization and transposon control.</title>
        <authorList>
            <person name="Neafsey D.E."/>
            <person name="Barker B.M."/>
            <person name="Sharpton T.J."/>
            <person name="Stajich J.E."/>
            <person name="Park D.J."/>
            <person name="Whiston E."/>
            <person name="Hung C.-Y."/>
            <person name="McMahan C."/>
            <person name="White J."/>
            <person name="Sykes S."/>
            <person name="Heiman D."/>
            <person name="Young S."/>
            <person name="Zeng Q."/>
            <person name="Abouelleil A."/>
            <person name="Aftuck L."/>
            <person name="Bessette D."/>
            <person name="Brown A."/>
            <person name="FitzGerald M."/>
            <person name="Lui A."/>
            <person name="Macdonald J.P."/>
            <person name="Priest M."/>
            <person name="Orbach M.J."/>
            <person name="Galgiani J.N."/>
            <person name="Kirkland T.N."/>
            <person name="Cole G.T."/>
            <person name="Birren B.W."/>
            <person name="Henn M.R."/>
            <person name="Taylor J.W."/>
            <person name="Rounsley S.D."/>
        </authorList>
    </citation>
    <scope>NUCLEOTIDE SEQUENCE [LARGE SCALE GENOMIC DNA]</scope>
    <source>
        <strain evidence="3">RMSCC 3488</strain>
    </source>
</reference>